<dbReference type="InterPro" id="IPR037873">
    <property type="entry name" value="BamE-like"/>
</dbReference>
<dbReference type="EMBL" id="JARVWT010000016">
    <property type="protein sequence ID" value="MDH2334307.1"/>
    <property type="molecule type" value="Genomic_DNA"/>
</dbReference>
<name>A0AAP4EC52_PAEPO</name>
<keyword evidence="3" id="KW-0472">Membrane</keyword>
<reference evidence="4" key="1">
    <citation type="submission" date="2023-04" db="EMBL/GenBank/DDBJ databases">
        <title>Uncovering the Secrets of Slow-Growing Bacteria in Tropical Savanna Soil through Cultivation and Genomic Analysis.</title>
        <authorList>
            <person name="Goncalves O.S."/>
            <person name="Santana M.F."/>
        </authorList>
    </citation>
    <scope>NUCLEOTIDE SEQUENCE</scope>
    <source>
        <strain evidence="4">ANTI</strain>
    </source>
</reference>
<protein>
    <submittedName>
        <fullName evidence="4">DUF3862 domain-containing protein</fullName>
    </submittedName>
</protein>
<gene>
    <name evidence="4" type="ORF">QDS18_25875</name>
</gene>
<sequence length="300" mass="32393">MTFLSVLGILAFIVFLVLWAIALIKKNGKAKKMALWAAVSFLVFIIAGVAGLPAETDKKPKAENTTTSTKEDAKQASVPVSQPNESTTKKQTALLDTSLPFEKFASTYYTLSADKQKEAFDSVRNQVVKWSGVVIEAGSSSLYVYGKPADYNGESWSEISEGKKKLGDVIVVKVSDRSELNGLNQGDIVSFSGELGSRGVKGESNWKLYNGKIEGRTVAEPQNSGTITKAKYNKIKNGMTYEEVAKIIGGPGEALSEVGEKGDKYYTVMYSYKGEGGLGANANFTFQGNKLQAKAQFGLE</sequence>
<evidence type="ECO:0000256" key="3">
    <source>
        <dbReference type="SAM" id="Phobius"/>
    </source>
</evidence>
<dbReference type="AlphaFoldDB" id="A0AAP4EC52"/>
<evidence type="ECO:0000256" key="2">
    <source>
        <dbReference type="SAM" id="MobiDB-lite"/>
    </source>
</evidence>
<dbReference type="Proteomes" id="UP001229409">
    <property type="component" value="Unassembled WGS sequence"/>
</dbReference>
<feature type="transmembrane region" description="Helical" evidence="3">
    <location>
        <begin position="6"/>
        <end position="24"/>
    </location>
</feature>
<keyword evidence="3" id="KW-0812">Transmembrane</keyword>
<keyword evidence="3" id="KW-1133">Transmembrane helix</keyword>
<comment type="caution">
    <text evidence="4">The sequence shown here is derived from an EMBL/GenBank/DDBJ whole genome shotgun (WGS) entry which is preliminary data.</text>
</comment>
<organism evidence="4 5">
    <name type="scientific">Paenibacillus polymyxa</name>
    <name type="common">Bacillus polymyxa</name>
    <dbReference type="NCBI Taxonomy" id="1406"/>
    <lineage>
        <taxon>Bacteria</taxon>
        <taxon>Bacillati</taxon>
        <taxon>Bacillota</taxon>
        <taxon>Bacilli</taxon>
        <taxon>Bacillales</taxon>
        <taxon>Paenibacillaceae</taxon>
        <taxon>Paenibacillus</taxon>
    </lineage>
</organism>
<feature type="transmembrane region" description="Helical" evidence="3">
    <location>
        <begin position="33"/>
        <end position="54"/>
    </location>
</feature>
<accession>A0AAP4EC52</accession>
<feature type="region of interest" description="Disordered" evidence="2">
    <location>
        <begin position="57"/>
        <end position="90"/>
    </location>
</feature>
<evidence type="ECO:0000313" key="4">
    <source>
        <dbReference type="EMBL" id="MDH2334307.1"/>
    </source>
</evidence>
<proteinExistence type="predicted"/>
<dbReference type="Pfam" id="PF12978">
    <property type="entry name" value="DUF3862"/>
    <property type="match status" value="1"/>
</dbReference>
<evidence type="ECO:0000313" key="5">
    <source>
        <dbReference type="Proteomes" id="UP001229409"/>
    </source>
</evidence>
<dbReference type="Gene3D" id="3.30.1450.10">
    <property type="match status" value="1"/>
</dbReference>
<keyword evidence="1" id="KW-0732">Signal</keyword>
<dbReference type="InterPro" id="IPR024418">
    <property type="entry name" value="DUF3862"/>
</dbReference>
<feature type="compositionally biased region" description="Polar residues" evidence="2">
    <location>
        <begin position="78"/>
        <end position="90"/>
    </location>
</feature>
<dbReference type="RefSeq" id="WP_279836221.1">
    <property type="nucleotide sequence ID" value="NZ_JARVWT010000016.1"/>
</dbReference>
<evidence type="ECO:0000256" key="1">
    <source>
        <dbReference type="ARBA" id="ARBA00022729"/>
    </source>
</evidence>